<organism evidence="3 4">
    <name type="scientific">Chondrus crispus</name>
    <name type="common">Carrageen Irish moss</name>
    <name type="synonym">Polymorpha crispa</name>
    <dbReference type="NCBI Taxonomy" id="2769"/>
    <lineage>
        <taxon>Eukaryota</taxon>
        <taxon>Rhodophyta</taxon>
        <taxon>Florideophyceae</taxon>
        <taxon>Rhodymeniophycidae</taxon>
        <taxon>Gigartinales</taxon>
        <taxon>Gigartinaceae</taxon>
        <taxon>Chondrus</taxon>
    </lineage>
</organism>
<evidence type="ECO:0000313" key="4">
    <source>
        <dbReference type="Proteomes" id="UP000012073"/>
    </source>
</evidence>
<dbReference type="KEGG" id="ccp:CHC_T00004140001"/>
<feature type="coiled-coil region" evidence="1">
    <location>
        <begin position="415"/>
        <end position="449"/>
    </location>
</feature>
<sequence length="506" mass="56585">MGDRGGSILTHMILMGGSSRPFSTASIKLVADELTSTSSPSVEAVLQKLLHIDGQIDADFKSLKKDLSQALHEISHARSELMRESNRRAEIQHRADAKDETIASLRKELKMAKEAHQNSMAKEALTARKSDAASNRSRPGKSSFGLCKCAGGKENIDGLPGIEHEPSCELKKAVLAEMDPKSLCDILTAREGAYRAQSVLVERLKRDNKELMDTYEKLLARYQAKEQARSARGTKQRMSMDEHIKHISFRVQQAGEAACVVASHIERRLSVSARDAKSVQSISGHSGKGVDVRCTGAGNHQSDRRFADISATTTSSQDKRKQAESFTVVDEYENDSLSTELDCVRRENDRFDAAGKELLRTLAIQQQAHDCLRGTVLELTKELERIEPQKIEEMRKCRHEVEVAQKRVAVFGGELKKAKKELKDKSKEIASLKKQLKKVLAEYEAVSIAHSYSNAELSKIRAKTRHDRQTNDRPPLRGHAVNHGVENLLHHRRNHFRLEGLLCHIQ</sequence>
<reference evidence="4" key="1">
    <citation type="journal article" date="2013" name="Proc. Natl. Acad. Sci. U.S.A.">
        <title>Genome structure and metabolic features in the red seaweed Chondrus crispus shed light on evolution of the Archaeplastida.</title>
        <authorList>
            <person name="Collen J."/>
            <person name="Porcel B."/>
            <person name="Carre W."/>
            <person name="Ball S.G."/>
            <person name="Chaparro C."/>
            <person name="Tonon T."/>
            <person name="Barbeyron T."/>
            <person name="Michel G."/>
            <person name="Noel B."/>
            <person name="Valentin K."/>
            <person name="Elias M."/>
            <person name="Artiguenave F."/>
            <person name="Arun A."/>
            <person name="Aury J.M."/>
            <person name="Barbosa-Neto J.F."/>
            <person name="Bothwell J.H."/>
            <person name="Bouget F.Y."/>
            <person name="Brillet L."/>
            <person name="Cabello-Hurtado F."/>
            <person name="Capella-Gutierrez S."/>
            <person name="Charrier B."/>
            <person name="Cladiere L."/>
            <person name="Cock J.M."/>
            <person name="Coelho S.M."/>
            <person name="Colleoni C."/>
            <person name="Czjzek M."/>
            <person name="Da Silva C."/>
            <person name="Delage L."/>
            <person name="Denoeud F."/>
            <person name="Deschamps P."/>
            <person name="Dittami S.M."/>
            <person name="Gabaldon T."/>
            <person name="Gachon C.M."/>
            <person name="Groisillier A."/>
            <person name="Herve C."/>
            <person name="Jabbari K."/>
            <person name="Katinka M."/>
            <person name="Kloareg B."/>
            <person name="Kowalczyk N."/>
            <person name="Labadie K."/>
            <person name="Leblanc C."/>
            <person name="Lopez P.J."/>
            <person name="McLachlan D.H."/>
            <person name="Meslet-Cladiere L."/>
            <person name="Moustafa A."/>
            <person name="Nehr Z."/>
            <person name="Nyvall Collen P."/>
            <person name="Panaud O."/>
            <person name="Partensky F."/>
            <person name="Poulain J."/>
            <person name="Rensing S.A."/>
            <person name="Rousvoal S."/>
            <person name="Samson G."/>
            <person name="Symeonidi A."/>
            <person name="Weissenbach J."/>
            <person name="Zambounis A."/>
            <person name="Wincker P."/>
            <person name="Boyen C."/>
        </authorList>
    </citation>
    <scope>NUCLEOTIDE SEQUENCE [LARGE SCALE GENOMIC DNA]</scope>
    <source>
        <strain evidence="4">cv. Stackhouse</strain>
    </source>
</reference>
<feature type="coiled-coil region" evidence="1">
    <location>
        <begin position="60"/>
        <end position="122"/>
    </location>
</feature>
<evidence type="ECO:0000256" key="1">
    <source>
        <dbReference type="SAM" id="Coils"/>
    </source>
</evidence>
<dbReference type="GeneID" id="17323241"/>
<dbReference type="EMBL" id="HG001741">
    <property type="protein sequence ID" value="CDF35698.1"/>
    <property type="molecule type" value="Genomic_DNA"/>
</dbReference>
<feature type="coiled-coil region" evidence="1">
    <location>
        <begin position="201"/>
        <end position="228"/>
    </location>
</feature>
<evidence type="ECO:0000313" key="3">
    <source>
        <dbReference type="EMBL" id="CDF35698.1"/>
    </source>
</evidence>
<protein>
    <submittedName>
        <fullName evidence="3">Uncharacterized protein</fullName>
    </submittedName>
</protein>
<dbReference type="Proteomes" id="UP000012073">
    <property type="component" value="Unassembled WGS sequence"/>
</dbReference>
<dbReference type="AlphaFoldDB" id="R7QD43"/>
<keyword evidence="4" id="KW-1185">Reference proteome</keyword>
<dbReference type="Gramene" id="CDF35698">
    <property type="protein sequence ID" value="CDF35698"/>
    <property type="gene ID" value="CHC_T00004140001"/>
</dbReference>
<dbReference type="OrthoDB" id="5403at2759"/>
<feature type="region of interest" description="Disordered" evidence="2">
    <location>
        <begin position="290"/>
        <end position="323"/>
    </location>
</feature>
<gene>
    <name evidence="3" type="ORF">CHC_T00004140001</name>
</gene>
<evidence type="ECO:0000256" key="2">
    <source>
        <dbReference type="SAM" id="MobiDB-lite"/>
    </source>
</evidence>
<proteinExistence type="predicted"/>
<keyword evidence="1" id="KW-0175">Coiled coil</keyword>
<dbReference type="RefSeq" id="XP_005715517.1">
    <property type="nucleotide sequence ID" value="XM_005715460.1"/>
</dbReference>
<name>R7QD43_CHOCR</name>
<accession>R7QD43</accession>